<protein>
    <submittedName>
        <fullName evidence="2">Uncharacterized protein</fullName>
    </submittedName>
</protein>
<dbReference type="OrthoDB" id="6574330at2759"/>
<comment type="caution">
    <text evidence="2">The sequence shown here is derived from an EMBL/GenBank/DDBJ whole genome shotgun (WGS) entry which is preliminary data.</text>
</comment>
<feature type="signal peptide" evidence="1">
    <location>
        <begin position="1"/>
        <end position="18"/>
    </location>
</feature>
<organism evidence="2 3">
    <name type="scientific">Aphis craccivora</name>
    <name type="common">Cowpea aphid</name>
    <dbReference type="NCBI Taxonomy" id="307492"/>
    <lineage>
        <taxon>Eukaryota</taxon>
        <taxon>Metazoa</taxon>
        <taxon>Ecdysozoa</taxon>
        <taxon>Arthropoda</taxon>
        <taxon>Hexapoda</taxon>
        <taxon>Insecta</taxon>
        <taxon>Pterygota</taxon>
        <taxon>Neoptera</taxon>
        <taxon>Paraneoptera</taxon>
        <taxon>Hemiptera</taxon>
        <taxon>Sternorrhyncha</taxon>
        <taxon>Aphidomorpha</taxon>
        <taxon>Aphidoidea</taxon>
        <taxon>Aphididae</taxon>
        <taxon>Aphidini</taxon>
        <taxon>Aphis</taxon>
        <taxon>Aphis</taxon>
    </lineage>
</organism>
<name>A0A6G0ZEJ4_APHCR</name>
<keyword evidence="1" id="KW-0732">Signal</keyword>
<dbReference type="EMBL" id="VUJU01000600">
    <property type="protein sequence ID" value="KAF0769425.1"/>
    <property type="molecule type" value="Genomic_DNA"/>
</dbReference>
<feature type="chain" id="PRO_5026341433" evidence="1">
    <location>
        <begin position="19"/>
        <end position="138"/>
    </location>
</feature>
<evidence type="ECO:0000256" key="1">
    <source>
        <dbReference type="SAM" id="SignalP"/>
    </source>
</evidence>
<dbReference type="AlphaFoldDB" id="A0A6G0ZEJ4"/>
<accession>A0A6G0ZEJ4</accession>
<sequence>SKNILYLFVAMYEVVVECLFCSELITGTSSSSIEYGTFIEHIRSQHKNIKISDEVPSKFKAIWNYIDSIEGINCLCMKCGYKGRPKVKSSRNISAKNLGEFGTCFPLCFMVYIKHLKRHHVKVICTCCNTVIRKINEK</sequence>
<evidence type="ECO:0000313" key="3">
    <source>
        <dbReference type="Proteomes" id="UP000478052"/>
    </source>
</evidence>
<reference evidence="2 3" key="1">
    <citation type="submission" date="2019-08" db="EMBL/GenBank/DDBJ databases">
        <title>Whole genome of Aphis craccivora.</title>
        <authorList>
            <person name="Voronova N.V."/>
            <person name="Shulinski R.S."/>
            <person name="Bandarenka Y.V."/>
            <person name="Zhorov D.G."/>
            <person name="Warner D."/>
        </authorList>
    </citation>
    <scope>NUCLEOTIDE SEQUENCE [LARGE SCALE GENOMIC DNA]</scope>
    <source>
        <strain evidence="2">180601</strain>
        <tissue evidence="2">Whole Body</tissue>
    </source>
</reference>
<feature type="non-terminal residue" evidence="2">
    <location>
        <position position="1"/>
    </location>
</feature>
<evidence type="ECO:0000313" key="2">
    <source>
        <dbReference type="EMBL" id="KAF0769425.1"/>
    </source>
</evidence>
<keyword evidence="3" id="KW-1185">Reference proteome</keyword>
<proteinExistence type="predicted"/>
<dbReference type="Proteomes" id="UP000478052">
    <property type="component" value="Unassembled WGS sequence"/>
</dbReference>
<gene>
    <name evidence="2" type="ORF">FWK35_00037854</name>
</gene>